<evidence type="ECO:0000256" key="2">
    <source>
        <dbReference type="ARBA" id="ARBA00022676"/>
    </source>
</evidence>
<evidence type="ECO:0000256" key="1">
    <source>
        <dbReference type="ARBA" id="ARBA00009558"/>
    </source>
</evidence>
<accession>A0ABD0MYZ4</accession>
<evidence type="ECO:0000313" key="7">
    <source>
        <dbReference type="EMBL" id="KAL0154211.1"/>
    </source>
</evidence>
<keyword evidence="8" id="KW-1185">Reference proteome</keyword>
<dbReference type="AlphaFoldDB" id="A0ABD0MYZ4"/>
<dbReference type="EC" id="2.4.2.31" evidence="6"/>
<dbReference type="EMBL" id="JAMKFB020000039">
    <property type="protein sequence ID" value="KAL0154211.1"/>
    <property type="molecule type" value="Genomic_DNA"/>
</dbReference>
<dbReference type="GO" id="GO:0106274">
    <property type="term" value="F:NAD+-protein-arginine ADP-ribosyltransferase activity"/>
    <property type="evidence" value="ECO:0007669"/>
    <property type="project" value="UniProtKB-EC"/>
</dbReference>
<keyword evidence="4" id="KW-0548">Nucleotidyltransferase</keyword>
<organism evidence="7 8">
    <name type="scientific">Cirrhinus mrigala</name>
    <name type="common">Mrigala</name>
    <dbReference type="NCBI Taxonomy" id="683832"/>
    <lineage>
        <taxon>Eukaryota</taxon>
        <taxon>Metazoa</taxon>
        <taxon>Chordata</taxon>
        <taxon>Craniata</taxon>
        <taxon>Vertebrata</taxon>
        <taxon>Euteleostomi</taxon>
        <taxon>Actinopterygii</taxon>
        <taxon>Neopterygii</taxon>
        <taxon>Teleostei</taxon>
        <taxon>Ostariophysi</taxon>
        <taxon>Cypriniformes</taxon>
        <taxon>Cyprinidae</taxon>
        <taxon>Labeoninae</taxon>
        <taxon>Labeonini</taxon>
        <taxon>Cirrhinus</taxon>
    </lineage>
</organism>
<feature type="non-terminal residue" evidence="7">
    <location>
        <position position="52"/>
    </location>
</feature>
<proteinExistence type="inferred from homology"/>
<evidence type="ECO:0000256" key="4">
    <source>
        <dbReference type="ARBA" id="ARBA00022695"/>
    </source>
</evidence>
<protein>
    <recommendedName>
        <fullName evidence="6">NAD(P)(+)--arginine ADP-ribosyltransferase</fullName>
        <ecNumber evidence="6">2.4.2.31</ecNumber>
    </recommendedName>
    <alternativeName>
        <fullName evidence="6">Mono(ADP-ribosyl)transferase</fullName>
    </alternativeName>
</protein>
<keyword evidence="6" id="KW-0521">NADP</keyword>
<reference evidence="7 8" key="1">
    <citation type="submission" date="2024-05" db="EMBL/GenBank/DDBJ databases">
        <title>Genome sequencing and assembly of Indian major carp, Cirrhinus mrigala (Hamilton, 1822).</title>
        <authorList>
            <person name="Mohindra V."/>
            <person name="Chowdhury L.M."/>
            <person name="Lal K."/>
            <person name="Jena J.K."/>
        </authorList>
    </citation>
    <scope>NUCLEOTIDE SEQUENCE [LARGE SCALE GENOMIC DNA]</scope>
    <source>
        <strain evidence="7">CM1030</strain>
        <tissue evidence="7">Blood</tissue>
    </source>
</reference>
<dbReference type="SUPFAM" id="SSF56399">
    <property type="entry name" value="ADP-ribosylation"/>
    <property type="match status" value="1"/>
</dbReference>
<dbReference type="GO" id="GO:0016779">
    <property type="term" value="F:nucleotidyltransferase activity"/>
    <property type="evidence" value="ECO:0007669"/>
    <property type="project" value="UniProtKB-KW"/>
</dbReference>
<keyword evidence="6" id="KW-0520">NAD</keyword>
<evidence type="ECO:0000313" key="8">
    <source>
        <dbReference type="Proteomes" id="UP001529510"/>
    </source>
</evidence>
<dbReference type="Proteomes" id="UP001529510">
    <property type="component" value="Unassembled WGS sequence"/>
</dbReference>
<comment type="catalytic activity">
    <reaction evidence="5 6">
        <text>L-arginyl-[protein] + NAD(+) = N(omega)-(ADP-D-ribosyl)-L-arginyl-[protein] + nicotinamide + H(+)</text>
        <dbReference type="Rhea" id="RHEA:19149"/>
        <dbReference type="Rhea" id="RHEA-COMP:10532"/>
        <dbReference type="Rhea" id="RHEA-COMP:15087"/>
        <dbReference type="ChEBI" id="CHEBI:15378"/>
        <dbReference type="ChEBI" id="CHEBI:17154"/>
        <dbReference type="ChEBI" id="CHEBI:29965"/>
        <dbReference type="ChEBI" id="CHEBI:57540"/>
        <dbReference type="ChEBI" id="CHEBI:142554"/>
        <dbReference type="EC" id="2.4.2.31"/>
    </reaction>
</comment>
<name>A0ABD0MYZ4_CIRMR</name>
<comment type="caution">
    <text evidence="7">The sequence shown here is derived from an EMBL/GenBank/DDBJ whole genome shotgun (WGS) entry which is preliminary data.</text>
</comment>
<dbReference type="Gene3D" id="3.90.176.10">
    <property type="entry name" value="Toxin ADP-ribosyltransferase, Chain A, domain 1"/>
    <property type="match status" value="1"/>
</dbReference>
<dbReference type="InterPro" id="IPR000768">
    <property type="entry name" value="ART"/>
</dbReference>
<gene>
    <name evidence="7" type="ORF">M9458_050465</name>
</gene>
<evidence type="ECO:0000256" key="3">
    <source>
        <dbReference type="ARBA" id="ARBA00022679"/>
    </source>
</evidence>
<dbReference type="Pfam" id="PF01129">
    <property type="entry name" value="ART"/>
    <property type="match status" value="1"/>
</dbReference>
<sequence length="52" mass="6172">DHNAVAERLKFDVALNSVDDQYKGCRENMAKRVEYLKKELRNSDAFNRAWKK</sequence>
<evidence type="ECO:0000256" key="6">
    <source>
        <dbReference type="RuleBase" id="RU361228"/>
    </source>
</evidence>
<keyword evidence="2 6" id="KW-0328">Glycosyltransferase</keyword>
<evidence type="ECO:0000256" key="5">
    <source>
        <dbReference type="ARBA" id="ARBA00047597"/>
    </source>
</evidence>
<keyword evidence="3 6" id="KW-0808">Transferase</keyword>
<feature type="non-terminal residue" evidence="7">
    <location>
        <position position="1"/>
    </location>
</feature>
<comment type="similarity">
    <text evidence="1 6">Belongs to the Arg-specific ADP-ribosyltransferase family.</text>
</comment>